<gene>
    <name evidence="2" type="ORF">B0H67DRAFT_578889</name>
</gene>
<dbReference type="Proteomes" id="UP001172102">
    <property type="component" value="Unassembled WGS sequence"/>
</dbReference>
<feature type="compositionally biased region" description="Basic and acidic residues" evidence="1">
    <location>
        <begin position="37"/>
        <end position="63"/>
    </location>
</feature>
<name>A0AA40AFD2_9PEZI</name>
<protein>
    <submittedName>
        <fullName evidence="2">Uncharacterized protein</fullName>
    </submittedName>
</protein>
<organism evidence="2 3">
    <name type="scientific">Lasiosphaeris hirsuta</name>
    <dbReference type="NCBI Taxonomy" id="260670"/>
    <lineage>
        <taxon>Eukaryota</taxon>
        <taxon>Fungi</taxon>
        <taxon>Dikarya</taxon>
        <taxon>Ascomycota</taxon>
        <taxon>Pezizomycotina</taxon>
        <taxon>Sordariomycetes</taxon>
        <taxon>Sordariomycetidae</taxon>
        <taxon>Sordariales</taxon>
        <taxon>Lasiosphaeriaceae</taxon>
        <taxon>Lasiosphaeris</taxon>
    </lineage>
</organism>
<keyword evidence="3" id="KW-1185">Reference proteome</keyword>
<evidence type="ECO:0000313" key="3">
    <source>
        <dbReference type="Proteomes" id="UP001172102"/>
    </source>
</evidence>
<comment type="caution">
    <text evidence="2">The sequence shown here is derived from an EMBL/GenBank/DDBJ whole genome shotgun (WGS) entry which is preliminary data.</text>
</comment>
<evidence type="ECO:0000256" key="1">
    <source>
        <dbReference type="SAM" id="MobiDB-lite"/>
    </source>
</evidence>
<dbReference type="EMBL" id="JAUKUA010000004">
    <property type="protein sequence ID" value="KAK0714718.1"/>
    <property type="molecule type" value="Genomic_DNA"/>
</dbReference>
<sequence>MWQFMRGILGSRDELAPTGGLMLSDCPQGGPEITPRGPKDARRTPRKAQEPPRKPRTTQERPRNAPSSTLHNHDTLLSPLSRFGNSGAVRSVSGGLSRSALNGYECHVWARPTTHVNVLARIQIPHFPVAMSRWRAAS</sequence>
<dbReference type="AlphaFoldDB" id="A0AA40AFD2"/>
<feature type="region of interest" description="Disordered" evidence="1">
    <location>
        <begin position="10"/>
        <end position="81"/>
    </location>
</feature>
<evidence type="ECO:0000313" key="2">
    <source>
        <dbReference type="EMBL" id="KAK0714718.1"/>
    </source>
</evidence>
<reference evidence="2" key="1">
    <citation type="submission" date="2023-06" db="EMBL/GenBank/DDBJ databases">
        <title>Genome-scale phylogeny and comparative genomics of the fungal order Sordariales.</title>
        <authorList>
            <consortium name="Lawrence Berkeley National Laboratory"/>
            <person name="Hensen N."/>
            <person name="Bonometti L."/>
            <person name="Westerberg I."/>
            <person name="Brannstrom I.O."/>
            <person name="Guillou S."/>
            <person name="Cros-Aarteil S."/>
            <person name="Calhoun S."/>
            <person name="Haridas S."/>
            <person name="Kuo A."/>
            <person name="Mondo S."/>
            <person name="Pangilinan J."/>
            <person name="Riley R."/>
            <person name="Labutti K."/>
            <person name="Andreopoulos B."/>
            <person name="Lipzen A."/>
            <person name="Chen C."/>
            <person name="Yanf M."/>
            <person name="Daum C."/>
            <person name="Ng V."/>
            <person name="Clum A."/>
            <person name="Steindorff A."/>
            <person name="Ohm R."/>
            <person name="Martin F."/>
            <person name="Silar P."/>
            <person name="Natvig D."/>
            <person name="Lalanne C."/>
            <person name="Gautier V."/>
            <person name="Ament-Velasquez S.L."/>
            <person name="Kruys A."/>
            <person name="Hutchinson M.I."/>
            <person name="Powell A.J."/>
            <person name="Barry K."/>
            <person name="Miller A.N."/>
            <person name="Grigoriev I.V."/>
            <person name="Debuchy R."/>
            <person name="Gladieux P."/>
            <person name="Thoren M.H."/>
            <person name="Johannesson H."/>
        </authorList>
    </citation>
    <scope>NUCLEOTIDE SEQUENCE</scope>
    <source>
        <strain evidence="2">SMH4607-1</strain>
    </source>
</reference>
<accession>A0AA40AFD2</accession>
<proteinExistence type="predicted"/>